<feature type="domain" description="SnoaL-like" evidence="1">
    <location>
        <begin position="4"/>
        <end position="129"/>
    </location>
</feature>
<evidence type="ECO:0000313" key="3">
    <source>
        <dbReference type="Proteomes" id="UP000517712"/>
    </source>
</evidence>
<sequence>MHDEMRDRWELHDLALAYAEAIDAKDADAVVRLFTDDAQFHAYDRANGKASGSDEIHTLVGTLLSAFSATMHHVSGPRVEFLGPHNARGTVSLTAWHEFIEERPDGILWGRYLDDYVRVDGRWRIARRTLTVHGHQDFSFPWIAPA</sequence>
<dbReference type="AlphaFoldDB" id="A0A7W9CB39"/>
<dbReference type="Gene3D" id="3.10.450.50">
    <property type="match status" value="1"/>
</dbReference>
<dbReference type="RefSeq" id="WP_144793087.1">
    <property type="nucleotide sequence ID" value="NZ_BAAAPG010000001.1"/>
</dbReference>
<dbReference type="SUPFAM" id="SSF54427">
    <property type="entry name" value="NTF2-like"/>
    <property type="match status" value="1"/>
</dbReference>
<gene>
    <name evidence="2" type="ORF">HD600_000863</name>
</gene>
<keyword evidence="2" id="KW-0413">Isomerase</keyword>
<accession>A0A7W9CB39</accession>
<protein>
    <submittedName>
        <fullName evidence="2">Ketosteroid isomerase-like protein</fullName>
    </submittedName>
</protein>
<comment type="caution">
    <text evidence="2">The sequence shown here is derived from an EMBL/GenBank/DDBJ whole genome shotgun (WGS) entry which is preliminary data.</text>
</comment>
<keyword evidence="3" id="KW-1185">Reference proteome</keyword>
<dbReference type="CDD" id="cd00531">
    <property type="entry name" value="NTF2_like"/>
    <property type="match status" value="1"/>
</dbReference>
<dbReference type="EMBL" id="JACHMU010000001">
    <property type="protein sequence ID" value="MBB5742366.1"/>
    <property type="molecule type" value="Genomic_DNA"/>
</dbReference>
<organism evidence="2 3">
    <name type="scientific">Microbacterium ginsengiterrae</name>
    <dbReference type="NCBI Taxonomy" id="546115"/>
    <lineage>
        <taxon>Bacteria</taxon>
        <taxon>Bacillati</taxon>
        <taxon>Actinomycetota</taxon>
        <taxon>Actinomycetes</taxon>
        <taxon>Micrococcales</taxon>
        <taxon>Microbacteriaceae</taxon>
        <taxon>Microbacterium</taxon>
    </lineage>
</organism>
<evidence type="ECO:0000313" key="2">
    <source>
        <dbReference type="EMBL" id="MBB5742366.1"/>
    </source>
</evidence>
<reference evidence="2 3" key="1">
    <citation type="submission" date="2020-08" db="EMBL/GenBank/DDBJ databases">
        <title>Sequencing the genomes of 1000 actinobacteria strains.</title>
        <authorList>
            <person name="Klenk H.-P."/>
        </authorList>
    </citation>
    <scope>NUCLEOTIDE SEQUENCE [LARGE SCALE GENOMIC DNA]</scope>
    <source>
        <strain evidence="2 3">DSM 24823</strain>
    </source>
</reference>
<evidence type="ECO:0000259" key="1">
    <source>
        <dbReference type="Pfam" id="PF13577"/>
    </source>
</evidence>
<dbReference type="Pfam" id="PF13577">
    <property type="entry name" value="SnoaL_4"/>
    <property type="match status" value="1"/>
</dbReference>
<dbReference type="GO" id="GO:0016853">
    <property type="term" value="F:isomerase activity"/>
    <property type="evidence" value="ECO:0007669"/>
    <property type="project" value="UniProtKB-KW"/>
</dbReference>
<dbReference type="Proteomes" id="UP000517712">
    <property type="component" value="Unassembled WGS sequence"/>
</dbReference>
<name>A0A7W9CB39_9MICO</name>
<dbReference type="InterPro" id="IPR032710">
    <property type="entry name" value="NTF2-like_dom_sf"/>
</dbReference>
<proteinExistence type="predicted"/>
<dbReference type="InterPro" id="IPR037401">
    <property type="entry name" value="SnoaL-like"/>
</dbReference>